<dbReference type="Proteomes" id="UP000308874">
    <property type="component" value="Segment"/>
</dbReference>
<dbReference type="Pfam" id="PF23932">
    <property type="entry name" value="SP10_terminator"/>
    <property type="match status" value="1"/>
</dbReference>
<protein>
    <submittedName>
        <fullName evidence="1">Uncharacterized protein</fullName>
    </submittedName>
</protein>
<keyword evidence="2" id="KW-1185">Reference proteome</keyword>
<accession>A0A4Y5FF36</accession>
<dbReference type="InterPro" id="IPR056960">
    <property type="entry name" value="SP10_terminator"/>
</dbReference>
<proteinExistence type="predicted"/>
<name>A0A4Y5FF36_9CAUD</name>
<dbReference type="EMBL" id="MK504443">
    <property type="protein sequence ID" value="QBJ03480.1"/>
    <property type="molecule type" value="Genomic_DNA"/>
</dbReference>
<sequence length="297" mass="32781">MTNIASQDTFIKQNIENRINAVIASGSSNSKNYIITEALKNIESDVSESFINTYCGDNPSNQIEVSYSFPQNRENLDALVIVNAGAMTEDDKSLGDNYSSYNSRGTGLSTETAKVQYDIDNDIYFIETSEPVSEFVKCDVFSQGIVLTDEKYLYQNKLFLSSGAKPALGVDVTFSYIPLIEGSNSQDMAGYNIGFNATETTTVSIVSNHIDTLRCLSAIVAFSLISLRATNEQDDIFAIQTISKKGLSTIQDTFGIKNVDEKPLYAIQYSLNTKSTYSISYNDVNAIKELEINLRSE</sequence>
<evidence type="ECO:0000313" key="2">
    <source>
        <dbReference type="Proteomes" id="UP000308874"/>
    </source>
</evidence>
<reference evidence="1 2" key="1">
    <citation type="submission" date="2019-02" db="EMBL/GenBank/DDBJ databases">
        <title>Isolation of virulent Lactobacillus brevis phages.</title>
        <authorList>
            <person name="Feyereisen M."/>
            <person name="Mahony J."/>
            <person name="O'Sullivan T."/>
            <person name="van Sinderen D."/>
        </authorList>
    </citation>
    <scope>NUCLEOTIDE SEQUENCE [LARGE SCALE GENOMIC DNA]</scope>
</reference>
<evidence type="ECO:0000313" key="1">
    <source>
        <dbReference type="EMBL" id="QBJ03480.1"/>
    </source>
</evidence>
<gene>
    <name evidence="1" type="ORF">B521_0130</name>
</gene>
<organism evidence="1 2">
    <name type="scientific">Lactobacillus phage 521B</name>
    <dbReference type="NCBI Taxonomy" id="2510942"/>
    <lineage>
        <taxon>Viruses</taxon>
        <taxon>Duplodnaviria</taxon>
        <taxon>Heunggongvirae</taxon>
        <taxon>Uroviricota</taxon>
        <taxon>Caudoviricetes</taxon>
        <taxon>Herelleviridae</taxon>
        <taxon>Tybeckvirus</taxon>
        <taxon>Tybeckvirus tv521B</taxon>
    </lineage>
</organism>